<dbReference type="Gene3D" id="3.40.50.300">
    <property type="entry name" value="P-loop containing nucleotide triphosphate hydrolases"/>
    <property type="match status" value="1"/>
</dbReference>
<proteinExistence type="predicted"/>
<sequence length="434" mass="46328">MIRQEAILQSPLRILDRRIRGGLGKGRLGVIVAPAGVGKSAVLVQLGLDALLRGRPVLHVALGQPVEHVSARYDAFFEELADRVDLADRRGVHEMVARQRLIWSAMDGGLGVRTLDEALAAFEAHLGCSPATLLVDGFAWAGPRPEVAETLAGLKASAARAGAELWMTARSAAGRPPCEADPDQPGAPPERCGERVDVVLALVPQGRGAHVRLIRDLDGAGEADLPLELQGGSLRYARGEDEDDDEARGPEAFTLLAGGADGAEEAFGACAERWGVQEVNFTFAGRPGLARTRGLVELTEAELRLGDVSEAYLKAHLPRALAGPPELRRVLQLIWHQVGTAGEVFAVGALNPDDTAQGGTGWAVELARHWGKPVHLFDQDRDGWFRWDGRAWAPEAPPAVTHPRFAGAGTRALSESGRAAIRALFERSFGPPAE</sequence>
<dbReference type="RefSeq" id="WP_011421343.1">
    <property type="nucleotide sequence ID" value="NC_007760.1"/>
</dbReference>
<dbReference type="AlphaFoldDB" id="Q2IK82"/>
<dbReference type="HOGENOM" id="CLU_637200_0_0_7"/>
<reference evidence="1 2" key="1">
    <citation type="submission" date="2006-01" db="EMBL/GenBank/DDBJ databases">
        <title>Complete sequence of Anaeromyxobacter dehalogenans 2CP-C.</title>
        <authorList>
            <consortium name="US DOE Joint Genome Institute"/>
            <person name="Copeland A."/>
            <person name="Lucas S."/>
            <person name="Lapidus A."/>
            <person name="Barry K."/>
            <person name="Detter J.C."/>
            <person name="Glavina T."/>
            <person name="Hammon N."/>
            <person name="Israni S."/>
            <person name="Pitluck S."/>
            <person name="Brettin T."/>
            <person name="Bruce D."/>
            <person name="Han C."/>
            <person name="Tapia R."/>
            <person name="Gilna P."/>
            <person name="Kiss H."/>
            <person name="Schmutz J."/>
            <person name="Larimer F."/>
            <person name="Land M."/>
            <person name="Kyrpides N."/>
            <person name="Anderson I."/>
            <person name="Sanford R.A."/>
            <person name="Ritalahti K.M."/>
            <person name="Thomas H.S."/>
            <person name="Kirby J.R."/>
            <person name="Zhulin I.B."/>
            <person name="Loeffler F.E."/>
            <person name="Richardson P."/>
        </authorList>
    </citation>
    <scope>NUCLEOTIDE SEQUENCE [LARGE SCALE GENOMIC DNA]</scope>
    <source>
        <strain evidence="1 2">2CP-C</strain>
    </source>
</reference>
<dbReference type="Pfam" id="PF13481">
    <property type="entry name" value="AAA_25"/>
    <property type="match status" value="1"/>
</dbReference>
<protein>
    <submittedName>
        <fullName evidence="1">Uncharacterized protein</fullName>
    </submittedName>
</protein>
<dbReference type="KEGG" id="ade:Adeh_2291"/>
<dbReference type="STRING" id="290397.Adeh_2291"/>
<dbReference type="SUPFAM" id="SSF52540">
    <property type="entry name" value="P-loop containing nucleoside triphosphate hydrolases"/>
    <property type="match status" value="1"/>
</dbReference>
<dbReference type="Proteomes" id="UP000001935">
    <property type="component" value="Chromosome"/>
</dbReference>
<accession>Q2IK82</accession>
<dbReference type="OrthoDB" id="1334607at2"/>
<dbReference type="InterPro" id="IPR027417">
    <property type="entry name" value="P-loop_NTPase"/>
</dbReference>
<gene>
    <name evidence="1" type="ordered locus">Adeh_2291</name>
</gene>
<dbReference type="EMBL" id="CP000251">
    <property type="protein sequence ID" value="ABC82061.1"/>
    <property type="molecule type" value="Genomic_DNA"/>
</dbReference>
<evidence type="ECO:0000313" key="1">
    <source>
        <dbReference type="EMBL" id="ABC82061.1"/>
    </source>
</evidence>
<organism evidence="1 2">
    <name type="scientific">Anaeromyxobacter dehalogenans (strain 2CP-C)</name>
    <dbReference type="NCBI Taxonomy" id="290397"/>
    <lineage>
        <taxon>Bacteria</taxon>
        <taxon>Pseudomonadati</taxon>
        <taxon>Myxococcota</taxon>
        <taxon>Myxococcia</taxon>
        <taxon>Myxococcales</taxon>
        <taxon>Cystobacterineae</taxon>
        <taxon>Anaeromyxobacteraceae</taxon>
        <taxon>Anaeromyxobacter</taxon>
    </lineage>
</organism>
<dbReference type="eggNOG" id="COG0467">
    <property type="taxonomic scope" value="Bacteria"/>
</dbReference>
<evidence type="ECO:0000313" key="2">
    <source>
        <dbReference type="Proteomes" id="UP000001935"/>
    </source>
</evidence>
<name>Q2IK82_ANADE</name>